<dbReference type="SUPFAM" id="SSF46785">
    <property type="entry name" value="Winged helix' DNA-binding domain"/>
    <property type="match status" value="1"/>
</dbReference>
<proteinExistence type="predicted"/>
<reference evidence="7" key="1">
    <citation type="journal article" date="2019" name="Int. J. Syst. Evol. Microbiol.">
        <title>The Global Catalogue of Microorganisms (GCM) 10K type strain sequencing project: providing services to taxonomists for standard genome sequencing and annotation.</title>
        <authorList>
            <consortium name="The Broad Institute Genomics Platform"/>
            <consortium name="The Broad Institute Genome Sequencing Center for Infectious Disease"/>
            <person name="Wu L."/>
            <person name="Ma J."/>
        </authorList>
    </citation>
    <scope>NUCLEOTIDE SEQUENCE [LARGE SCALE GENOMIC DNA]</scope>
    <source>
        <strain evidence="7">JCM 14545</strain>
    </source>
</reference>
<feature type="region of interest" description="Disordered" evidence="4">
    <location>
        <begin position="1"/>
        <end position="20"/>
    </location>
</feature>
<dbReference type="PROSITE" id="PS51118">
    <property type="entry name" value="HTH_HXLR"/>
    <property type="match status" value="1"/>
</dbReference>
<evidence type="ECO:0000256" key="4">
    <source>
        <dbReference type="SAM" id="MobiDB-lite"/>
    </source>
</evidence>
<dbReference type="InterPro" id="IPR036388">
    <property type="entry name" value="WH-like_DNA-bd_sf"/>
</dbReference>
<evidence type="ECO:0000256" key="1">
    <source>
        <dbReference type="ARBA" id="ARBA00023015"/>
    </source>
</evidence>
<keyword evidence="3" id="KW-0804">Transcription</keyword>
<keyword evidence="2" id="KW-0238">DNA-binding</keyword>
<sequence length="119" mass="13093">MKSESVHCPNTGVRGTPPCSGVWRAQGKAAASAWLGAGEGASSAGYVRARVSMERDEMVTRTEYDEVPPWVEYELTEPGRTLLPRLAACRVWAAEHLEELRAAREEYERKEKAASRTGA</sequence>
<evidence type="ECO:0000256" key="2">
    <source>
        <dbReference type="ARBA" id="ARBA00023125"/>
    </source>
</evidence>
<dbReference type="PANTHER" id="PTHR33204">
    <property type="entry name" value="TRANSCRIPTIONAL REGULATOR, MARR FAMILY"/>
    <property type="match status" value="1"/>
</dbReference>
<dbReference type="Proteomes" id="UP001501116">
    <property type="component" value="Unassembled WGS sequence"/>
</dbReference>
<dbReference type="Gene3D" id="1.10.10.10">
    <property type="entry name" value="Winged helix-like DNA-binding domain superfamily/Winged helix DNA-binding domain"/>
    <property type="match status" value="1"/>
</dbReference>
<gene>
    <name evidence="6" type="ORF">GCM10009754_39100</name>
</gene>
<accession>A0ABP5CIS1</accession>
<dbReference type="PANTHER" id="PTHR33204:SF39">
    <property type="entry name" value="TRANSCRIPTIONAL REGULATORY PROTEIN"/>
    <property type="match status" value="1"/>
</dbReference>
<evidence type="ECO:0000256" key="3">
    <source>
        <dbReference type="ARBA" id="ARBA00023163"/>
    </source>
</evidence>
<evidence type="ECO:0000313" key="7">
    <source>
        <dbReference type="Proteomes" id="UP001501116"/>
    </source>
</evidence>
<evidence type="ECO:0000259" key="5">
    <source>
        <dbReference type="PROSITE" id="PS51118"/>
    </source>
</evidence>
<keyword evidence="7" id="KW-1185">Reference proteome</keyword>
<dbReference type="InterPro" id="IPR036390">
    <property type="entry name" value="WH_DNA-bd_sf"/>
</dbReference>
<protein>
    <recommendedName>
        <fullName evidence="5">HTH hxlR-type domain-containing protein</fullName>
    </recommendedName>
</protein>
<dbReference type="EMBL" id="BAAANN010000014">
    <property type="protein sequence ID" value="GAA1963710.1"/>
    <property type="molecule type" value="Genomic_DNA"/>
</dbReference>
<dbReference type="Pfam" id="PF01638">
    <property type="entry name" value="HxlR"/>
    <property type="match status" value="1"/>
</dbReference>
<dbReference type="InterPro" id="IPR002577">
    <property type="entry name" value="HTH_HxlR"/>
</dbReference>
<evidence type="ECO:0000313" key="6">
    <source>
        <dbReference type="EMBL" id="GAA1963710.1"/>
    </source>
</evidence>
<name>A0ABP5CIS1_9PSEU</name>
<keyword evidence="1" id="KW-0805">Transcription regulation</keyword>
<organism evidence="6 7">
    <name type="scientific">Amycolatopsis minnesotensis</name>
    <dbReference type="NCBI Taxonomy" id="337894"/>
    <lineage>
        <taxon>Bacteria</taxon>
        <taxon>Bacillati</taxon>
        <taxon>Actinomycetota</taxon>
        <taxon>Actinomycetes</taxon>
        <taxon>Pseudonocardiales</taxon>
        <taxon>Pseudonocardiaceae</taxon>
        <taxon>Amycolatopsis</taxon>
    </lineage>
</organism>
<comment type="caution">
    <text evidence="6">The sequence shown here is derived from an EMBL/GenBank/DDBJ whole genome shotgun (WGS) entry which is preliminary data.</text>
</comment>
<feature type="domain" description="HTH hxlR-type" evidence="5">
    <location>
        <begin position="1"/>
        <end position="101"/>
    </location>
</feature>